<dbReference type="InterPro" id="IPR045000">
    <property type="entry name" value="TR"/>
</dbReference>
<organism evidence="5 6">
    <name type="scientific">Corchorus olitorius</name>
    <dbReference type="NCBI Taxonomy" id="93759"/>
    <lineage>
        <taxon>Eukaryota</taxon>
        <taxon>Viridiplantae</taxon>
        <taxon>Streptophyta</taxon>
        <taxon>Embryophyta</taxon>
        <taxon>Tracheophyta</taxon>
        <taxon>Spermatophyta</taxon>
        <taxon>Magnoliopsida</taxon>
        <taxon>eudicotyledons</taxon>
        <taxon>Gunneridae</taxon>
        <taxon>Pentapetalae</taxon>
        <taxon>rosids</taxon>
        <taxon>malvids</taxon>
        <taxon>Malvales</taxon>
        <taxon>Malvaceae</taxon>
        <taxon>Grewioideae</taxon>
        <taxon>Apeibeae</taxon>
        <taxon>Corchorus</taxon>
    </lineage>
</organism>
<evidence type="ECO:0000256" key="3">
    <source>
        <dbReference type="ARBA" id="ARBA00025714"/>
    </source>
</evidence>
<dbReference type="Proteomes" id="UP000187203">
    <property type="component" value="Unassembled WGS sequence"/>
</dbReference>
<protein>
    <submittedName>
        <fullName evidence="5">Uncharacterized protein</fullName>
    </submittedName>
</protein>
<feature type="transmembrane region" description="Helical" evidence="4">
    <location>
        <begin position="12"/>
        <end position="32"/>
    </location>
</feature>
<gene>
    <name evidence="5" type="ORF">COLO4_33187</name>
</gene>
<sequence length="50" mass="5172">MGGTGEPTEVSSVVALLCLPAASFVTGQMFYINGGFTLNGPFFPFPSNIS</sequence>
<dbReference type="Gene3D" id="3.40.50.720">
    <property type="entry name" value="NAD(P)-binding Rossmann-like Domain"/>
    <property type="match status" value="1"/>
</dbReference>
<dbReference type="PANTHER" id="PTHR42898">
    <property type="entry name" value="TROPINONE REDUCTASE"/>
    <property type="match status" value="1"/>
</dbReference>
<keyword evidence="4" id="KW-1133">Transmembrane helix</keyword>
<dbReference type="STRING" id="93759.A0A1R3GVX8"/>
<comment type="caution">
    <text evidence="5">The sequence shown here is derived from an EMBL/GenBank/DDBJ whole genome shotgun (WGS) entry which is preliminary data.</text>
</comment>
<keyword evidence="4" id="KW-0472">Membrane</keyword>
<accession>A0A1R3GVX8</accession>
<dbReference type="GO" id="GO:0016491">
    <property type="term" value="F:oxidoreductase activity"/>
    <property type="evidence" value="ECO:0007669"/>
    <property type="project" value="UniProtKB-KW"/>
</dbReference>
<keyword evidence="6" id="KW-1185">Reference proteome</keyword>
<dbReference type="PANTHER" id="PTHR42898:SF79">
    <property type="entry name" value="NAD(P)-BINDING ROSSMANN-FOLD PROTEIN"/>
    <property type="match status" value="1"/>
</dbReference>
<keyword evidence="4" id="KW-0812">Transmembrane</keyword>
<dbReference type="AlphaFoldDB" id="A0A1R3GVX8"/>
<dbReference type="InterPro" id="IPR036291">
    <property type="entry name" value="NAD(P)-bd_dom_sf"/>
</dbReference>
<evidence type="ECO:0000256" key="2">
    <source>
        <dbReference type="ARBA" id="ARBA00023002"/>
    </source>
</evidence>
<evidence type="ECO:0000256" key="1">
    <source>
        <dbReference type="ARBA" id="ARBA00022857"/>
    </source>
</evidence>
<dbReference type="InterPro" id="IPR002347">
    <property type="entry name" value="SDR_fam"/>
</dbReference>
<evidence type="ECO:0000313" key="5">
    <source>
        <dbReference type="EMBL" id="OMO62197.1"/>
    </source>
</evidence>
<keyword evidence="2" id="KW-0560">Oxidoreductase</keyword>
<dbReference type="SUPFAM" id="SSF51735">
    <property type="entry name" value="NAD(P)-binding Rossmann-fold domains"/>
    <property type="match status" value="1"/>
</dbReference>
<dbReference type="Pfam" id="PF13561">
    <property type="entry name" value="adh_short_C2"/>
    <property type="match status" value="1"/>
</dbReference>
<reference evidence="6" key="1">
    <citation type="submission" date="2013-09" db="EMBL/GenBank/DDBJ databases">
        <title>Corchorus olitorius genome sequencing.</title>
        <authorList>
            <person name="Alam M."/>
            <person name="Haque M.S."/>
            <person name="Islam M.S."/>
            <person name="Emdad E.M."/>
            <person name="Islam M.M."/>
            <person name="Ahmed B."/>
            <person name="Halim A."/>
            <person name="Hossen Q.M.M."/>
            <person name="Hossain M.Z."/>
            <person name="Ahmed R."/>
            <person name="Khan M.M."/>
            <person name="Islam R."/>
            <person name="Rashid M.M."/>
            <person name="Khan S.A."/>
            <person name="Rahman M.S."/>
            <person name="Alam M."/>
            <person name="Yahiya A.S."/>
            <person name="Khan M.S."/>
            <person name="Azam M.S."/>
            <person name="Haque T."/>
            <person name="Lashkar M.Z.H."/>
            <person name="Akhand A.I."/>
            <person name="Morshed G."/>
            <person name="Roy S."/>
            <person name="Uddin K.S."/>
            <person name="Rabeya T."/>
            <person name="Hossain A.S."/>
            <person name="Chowdhury A."/>
            <person name="Snigdha A.R."/>
            <person name="Mortoza M.S."/>
            <person name="Matin S.A."/>
            <person name="Hoque S.M.E."/>
            <person name="Islam M.K."/>
            <person name="Roy D.K."/>
            <person name="Haider R."/>
            <person name="Moosa M.M."/>
            <person name="Elias S.M."/>
            <person name="Hasan A.M."/>
            <person name="Jahan S."/>
            <person name="Shafiuddin M."/>
            <person name="Mahmood N."/>
            <person name="Shommy N.S."/>
        </authorList>
    </citation>
    <scope>NUCLEOTIDE SEQUENCE [LARGE SCALE GENOMIC DNA]</scope>
    <source>
        <strain evidence="6">cv. O-4</strain>
    </source>
</reference>
<dbReference type="OrthoDB" id="417891at2759"/>
<proteinExistence type="inferred from homology"/>
<keyword evidence="1" id="KW-0521">NADP</keyword>
<evidence type="ECO:0000313" key="6">
    <source>
        <dbReference type="Proteomes" id="UP000187203"/>
    </source>
</evidence>
<dbReference type="EMBL" id="AWUE01021447">
    <property type="protein sequence ID" value="OMO62197.1"/>
    <property type="molecule type" value="Genomic_DNA"/>
</dbReference>
<name>A0A1R3GVX8_9ROSI</name>
<evidence type="ECO:0000256" key="4">
    <source>
        <dbReference type="SAM" id="Phobius"/>
    </source>
</evidence>
<comment type="similarity">
    <text evidence="3">Belongs to the short-chain dehydrogenases/reductases (SDR) family. SDR65C subfamily.</text>
</comment>